<feature type="domain" description="Carrier" evidence="4">
    <location>
        <begin position="21"/>
        <end position="96"/>
    </location>
</feature>
<protein>
    <submittedName>
        <fullName evidence="5">Peptide synthetase</fullName>
    </submittedName>
</protein>
<evidence type="ECO:0000256" key="3">
    <source>
        <dbReference type="SAM" id="MobiDB-lite"/>
    </source>
</evidence>
<dbReference type="PANTHER" id="PTHR43745:SF2">
    <property type="entry name" value="NITROREDUCTASE MJ1384-RELATED"/>
    <property type="match status" value="1"/>
</dbReference>
<feature type="region of interest" description="Disordered" evidence="3">
    <location>
        <begin position="1"/>
        <end position="21"/>
    </location>
</feature>
<dbReference type="Gene3D" id="3.40.109.10">
    <property type="entry name" value="NADH Oxidase"/>
    <property type="match status" value="1"/>
</dbReference>
<evidence type="ECO:0000259" key="4">
    <source>
        <dbReference type="PROSITE" id="PS50075"/>
    </source>
</evidence>
<dbReference type="Pfam" id="PF00550">
    <property type="entry name" value="PP-binding"/>
    <property type="match status" value="1"/>
</dbReference>
<dbReference type="PROSITE" id="PS00012">
    <property type="entry name" value="PHOSPHOPANTETHEINE"/>
    <property type="match status" value="1"/>
</dbReference>
<sequence length="326" mass="34076">MMDASLASPSAGSPIVGEGSDGASSTLAQIRQIVESVLGVAVPDHDTNIIGLGANSMELVRIINRIEDSTGVRIGFDALNFSPSVAMLAASVDAARGDAVAPPAPPDAADIGGADERRVGPVIDALRDDAGWPVVRLAVDASDSPCAGSVRTFRETPLELAQLARLLGVLAQTDANSPRRAAYASAGARYPVQAYLYVKAGAVAGLSCGLYYFHPTRGELWLLAPDLVIDGSLYDPLLNAEIHRQAAFSIHLVSRPAAIEPMYGARARDYSLLEAGAMAQLLRMRAPSCGIGLCAIGDFAFEPVRGWFELDEGQACLHTLLGGLAP</sequence>
<evidence type="ECO:0000256" key="1">
    <source>
        <dbReference type="ARBA" id="ARBA00022450"/>
    </source>
</evidence>
<keyword evidence="6" id="KW-1185">Reference proteome</keyword>
<dbReference type="InterPro" id="IPR009081">
    <property type="entry name" value="PP-bd_ACP"/>
</dbReference>
<proteinExistence type="predicted"/>
<dbReference type="CDD" id="cd02142">
    <property type="entry name" value="McbC_SagB-like_oxidoreductase"/>
    <property type="match status" value="1"/>
</dbReference>
<dbReference type="EMBL" id="JH692072">
    <property type="protein sequence ID" value="EIP84687.1"/>
    <property type="molecule type" value="Genomic_DNA"/>
</dbReference>
<dbReference type="InterPro" id="IPR000415">
    <property type="entry name" value="Nitroreductase-like"/>
</dbReference>
<evidence type="ECO:0000313" key="6">
    <source>
        <dbReference type="Proteomes" id="UP000004682"/>
    </source>
</evidence>
<dbReference type="SUPFAM" id="SSF55469">
    <property type="entry name" value="FMN-dependent nitroreductase-like"/>
    <property type="match status" value="1"/>
</dbReference>
<dbReference type="PANTHER" id="PTHR43745">
    <property type="entry name" value="NITROREDUCTASE MJ1384-RELATED"/>
    <property type="match status" value="1"/>
</dbReference>
<organism evidence="5 6">
    <name type="scientific">Burkholderia humptydooensis MSMB43</name>
    <dbReference type="NCBI Taxonomy" id="441157"/>
    <lineage>
        <taxon>Bacteria</taxon>
        <taxon>Pseudomonadati</taxon>
        <taxon>Pseudomonadota</taxon>
        <taxon>Betaproteobacteria</taxon>
        <taxon>Burkholderiales</taxon>
        <taxon>Burkholderiaceae</taxon>
        <taxon>Burkholderia</taxon>
        <taxon>pseudomallei group</taxon>
    </lineage>
</organism>
<dbReference type="InterPro" id="IPR052544">
    <property type="entry name" value="Bacteriocin_Proc_Enz"/>
</dbReference>
<reference evidence="6" key="1">
    <citation type="journal article" date="2012" name="J. Bacteriol.">
        <title>Revised Genome Sequence of Burkholderia thailandensis MSMB43 with Improved Annotation.</title>
        <authorList>
            <person name="Zhuo Y."/>
            <person name="Liu L."/>
            <person name="Wang Q."/>
            <person name="Liu X."/>
            <person name="Ren B."/>
            <person name="Liu M."/>
            <person name="Ni P."/>
            <person name="Cheng Y.Q."/>
            <person name="Zhang L."/>
        </authorList>
    </citation>
    <scope>NUCLEOTIDE SEQUENCE [LARGE SCALE GENOMIC DNA]</scope>
    <source>
        <strain evidence="6">MSMB43</strain>
    </source>
</reference>
<dbReference type="Gene3D" id="1.10.1200.10">
    <property type="entry name" value="ACP-like"/>
    <property type="match status" value="1"/>
</dbReference>
<evidence type="ECO:0000313" key="5">
    <source>
        <dbReference type="EMBL" id="EIP84687.1"/>
    </source>
</evidence>
<dbReference type="InterPro" id="IPR006162">
    <property type="entry name" value="Ppantetheine_attach_site"/>
</dbReference>
<keyword evidence="1" id="KW-0596">Phosphopantetheine</keyword>
<evidence type="ECO:0000256" key="2">
    <source>
        <dbReference type="ARBA" id="ARBA00022553"/>
    </source>
</evidence>
<dbReference type="InterPro" id="IPR029479">
    <property type="entry name" value="Nitroreductase"/>
</dbReference>
<name>A0ABN0FXL0_9BURK</name>
<dbReference type="PROSITE" id="PS50075">
    <property type="entry name" value="CARRIER"/>
    <property type="match status" value="1"/>
</dbReference>
<dbReference type="Pfam" id="PF00881">
    <property type="entry name" value="Nitroreductase"/>
    <property type="match status" value="1"/>
</dbReference>
<dbReference type="InterPro" id="IPR036736">
    <property type="entry name" value="ACP-like_sf"/>
</dbReference>
<accession>A0ABN0FXL0</accession>
<keyword evidence="2" id="KW-0597">Phosphoprotein</keyword>
<dbReference type="Proteomes" id="UP000004682">
    <property type="component" value="Unassembled WGS sequence"/>
</dbReference>
<dbReference type="SUPFAM" id="SSF47336">
    <property type="entry name" value="ACP-like"/>
    <property type="match status" value="1"/>
</dbReference>
<gene>
    <name evidence="5" type="ORF">A33K_18700</name>
</gene>